<sequence>MSDLHTYDRSLYLLGATYQRSRDKDRNVVFSDWNQESDLTGDTQLKNVRPISFTPILIDALSQDSLTLPRFWGSDQYGRLCKVSYLSEAIEGKPQVLLRQNSPLTTIDDDQSYEMLFPPTNLIGQLAQSSSSITQIKERVKSLYTKMSPRNGFVS</sequence>
<protein>
    <submittedName>
        <fullName evidence="1">Uncharacterized protein</fullName>
    </submittedName>
</protein>
<evidence type="ECO:0000313" key="1">
    <source>
        <dbReference type="EMBL" id="QRG85110.1"/>
    </source>
</evidence>
<accession>A0AA92LYX2</accession>
<gene>
    <name evidence="1" type="ORF">JOS67_23560</name>
</gene>
<proteinExistence type="predicted"/>
<name>A0AA92LYX2_9VIBR</name>
<dbReference type="RefSeq" id="WP_203347568.1">
    <property type="nucleotide sequence ID" value="NZ_CP069197.1"/>
</dbReference>
<dbReference type="Proteomes" id="UP000596337">
    <property type="component" value="Chromosome 2"/>
</dbReference>
<evidence type="ECO:0000313" key="2">
    <source>
        <dbReference type="Proteomes" id="UP000596337"/>
    </source>
</evidence>
<organism evidence="1 2">
    <name type="scientific">Vibrio diabolicus</name>
    <dbReference type="NCBI Taxonomy" id="50719"/>
    <lineage>
        <taxon>Bacteria</taxon>
        <taxon>Pseudomonadati</taxon>
        <taxon>Pseudomonadota</taxon>
        <taxon>Gammaproteobacteria</taxon>
        <taxon>Vibrionales</taxon>
        <taxon>Vibrionaceae</taxon>
        <taxon>Vibrio</taxon>
        <taxon>Vibrio diabolicus subgroup</taxon>
    </lineage>
</organism>
<reference evidence="1 2" key="1">
    <citation type="submission" date="2021-01" db="EMBL/GenBank/DDBJ databases">
        <title>Characterization of a novel blaVMB-2- harboring plasmid in Vibrio diabolicus.</title>
        <authorList>
            <person name="Liu M."/>
        </authorList>
    </citation>
    <scope>NUCLEOTIDE SEQUENCE [LARGE SCALE GENOMIC DNA]</scope>
    <source>
        <strain evidence="1 2">SLV18</strain>
    </source>
</reference>
<dbReference type="AlphaFoldDB" id="A0AA92LYX2"/>
<dbReference type="EMBL" id="CP069197">
    <property type="protein sequence ID" value="QRG85110.1"/>
    <property type="molecule type" value="Genomic_DNA"/>
</dbReference>